<dbReference type="AlphaFoldDB" id="A0A6M8BC56"/>
<dbReference type="EMBL" id="CP053661">
    <property type="protein sequence ID" value="QKD81646.1"/>
    <property type="molecule type" value="Genomic_DNA"/>
</dbReference>
<evidence type="ECO:0000259" key="2">
    <source>
        <dbReference type="SMART" id="SM00646"/>
    </source>
</evidence>
<dbReference type="InterPro" id="IPR013783">
    <property type="entry name" value="Ig-like_fold"/>
</dbReference>
<dbReference type="Gene3D" id="2.60.40.10">
    <property type="entry name" value="Immunoglobulins"/>
    <property type="match status" value="1"/>
</dbReference>
<dbReference type="SMART" id="SM00646">
    <property type="entry name" value="Ami_3"/>
    <property type="match status" value="1"/>
</dbReference>
<reference evidence="3 4" key="1">
    <citation type="submission" date="2020-05" db="EMBL/GenBank/DDBJ databases">
        <title>Complete genome sequence of of a novel Thermoleptolyngbya strain isolated from hot springs of Ganzi, Sichuan China.</title>
        <authorList>
            <person name="Tang J."/>
            <person name="Daroch M."/>
            <person name="Li L."/>
            <person name="Waleron K."/>
            <person name="Waleron M."/>
            <person name="Waleron M."/>
        </authorList>
    </citation>
    <scope>NUCLEOTIDE SEQUENCE [LARGE SCALE GENOMIC DNA]</scope>
    <source>
        <strain evidence="3 4">PKUAC-SCTA183</strain>
    </source>
</reference>
<proteinExistence type="predicted"/>
<dbReference type="InterPro" id="IPR002508">
    <property type="entry name" value="MurNAc-LAA_cat"/>
</dbReference>
<dbReference type="RefSeq" id="WP_172354043.1">
    <property type="nucleotide sequence ID" value="NZ_CP053661.1"/>
</dbReference>
<name>A0A6M8BC56_9CYAN</name>
<dbReference type="GO" id="GO:0008745">
    <property type="term" value="F:N-acetylmuramoyl-L-alanine amidase activity"/>
    <property type="evidence" value="ECO:0007669"/>
    <property type="project" value="InterPro"/>
</dbReference>
<dbReference type="Gene3D" id="3.40.630.40">
    <property type="entry name" value="Zn-dependent exopeptidases"/>
    <property type="match status" value="1"/>
</dbReference>
<dbReference type="SUPFAM" id="SSF53187">
    <property type="entry name" value="Zn-dependent exopeptidases"/>
    <property type="match status" value="1"/>
</dbReference>
<dbReference type="Pfam" id="PF01520">
    <property type="entry name" value="Amidase_3"/>
    <property type="match status" value="1"/>
</dbReference>
<protein>
    <submittedName>
        <fullName evidence="3">N-acetylmuramoyl-L-alanine amidase</fullName>
    </submittedName>
</protein>
<keyword evidence="1" id="KW-0378">Hydrolase</keyword>
<organism evidence="3 4">
    <name type="scientific">Thermoleptolyngbya sichuanensis A183</name>
    <dbReference type="NCBI Taxonomy" id="2737172"/>
    <lineage>
        <taxon>Bacteria</taxon>
        <taxon>Bacillati</taxon>
        <taxon>Cyanobacteriota</taxon>
        <taxon>Cyanophyceae</taxon>
        <taxon>Oculatellales</taxon>
        <taxon>Oculatellaceae</taxon>
        <taxon>Thermoleptolyngbya</taxon>
        <taxon>Thermoleptolyngbya sichuanensis</taxon>
    </lineage>
</organism>
<dbReference type="KEGG" id="theu:HPC62_05085"/>
<evidence type="ECO:0000313" key="4">
    <source>
        <dbReference type="Proteomes" id="UP000505210"/>
    </source>
</evidence>
<gene>
    <name evidence="3" type="ORF">HPC62_05085</name>
</gene>
<evidence type="ECO:0000256" key="1">
    <source>
        <dbReference type="ARBA" id="ARBA00022801"/>
    </source>
</evidence>
<dbReference type="GO" id="GO:0030288">
    <property type="term" value="C:outer membrane-bounded periplasmic space"/>
    <property type="evidence" value="ECO:0007669"/>
    <property type="project" value="TreeGrafter"/>
</dbReference>
<dbReference type="CDD" id="cd02696">
    <property type="entry name" value="MurNAc-LAA"/>
    <property type="match status" value="1"/>
</dbReference>
<evidence type="ECO:0000313" key="3">
    <source>
        <dbReference type="EMBL" id="QKD81646.1"/>
    </source>
</evidence>
<feature type="domain" description="MurNAc-LAA" evidence="2">
    <location>
        <begin position="492"/>
        <end position="604"/>
    </location>
</feature>
<accession>A0A6M8BC56</accession>
<dbReference type="PANTHER" id="PTHR30404">
    <property type="entry name" value="N-ACETYLMURAMOYL-L-ALANINE AMIDASE"/>
    <property type="match status" value="1"/>
</dbReference>
<sequence>MNWIKHGLGLSLVGTVGIVGMAAIARAEQPLGVVYPDDGHETTASRIFLIGTAAPGGEVTVNGQPIERSPAGHFAPSFPLELGENVFTLRRGSEAVVIRVVRVAAGAAAPVGASFAEGSLWPGVDVARRPGETVCFGAIAPPNATVSVSLAGQTIPLAPQPSAVDLPPNSAVLTDLNQPAVMEAAQRYQGCLPLSQPILTYGNAISTGAVLPNPAQTVALGQPDYQLQLRGETLRQTAPGSVSLLPLLNPPVVQVVAASGTARTGPSTDYSRLTPLPQGTRDMVTGREGGWLRLGYGAWIRESETQPVPNAAPPQTLIRGVRSRSAGEWMEIVFPLQAPVPVSLHQGDRTIALTLHHTIAQTDTIFVPRDRLIQRFDWQQISPTQVQYTVLLNSRHQWGYKLRYEGTSLVLSLRNPPVLSSSRRQPLTGLRIFLDPGHGGPDDLGARGPTGYPEKDVALIVSKLLRDRLQARGATVIMSRTEDIDLGPNERAAMIVEQEPHLALSIHYNALPDDGDAINTAGIGTFWYQNQAQDLAEFLHDYLVETRDRPSYGVFWNNLALTRPAVAPSVLLELGFMINPFEFEWIVDPQEQERLADALADGIEAWLRQTTRE</sequence>
<dbReference type="InterPro" id="IPR050695">
    <property type="entry name" value="N-acetylmuramoyl_amidase_3"/>
</dbReference>
<keyword evidence="4" id="KW-1185">Reference proteome</keyword>
<dbReference type="PANTHER" id="PTHR30404:SF0">
    <property type="entry name" value="N-ACETYLMURAMOYL-L-ALANINE AMIDASE AMIC"/>
    <property type="match status" value="1"/>
</dbReference>
<dbReference type="GO" id="GO:0009253">
    <property type="term" value="P:peptidoglycan catabolic process"/>
    <property type="evidence" value="ECO:0007669"/>
    <property type="project" value="InterPro"/>
</dbReference>
<dbReference type="Proteomes" id="UP000505210">
    <property type="component" value="Chromosome"/>
</dbReference>